<gene>
    <name evidence="1" type="ORF">GOP47_0001328</name>
</gene>
<sequence length="72" mass="8328">MSRATVEAAYEEREDVDITLKEPTGASHWLESVNYPLKWKADHRELHTTVEKISLEDEAWILSCSMSKVPRL</sequence>
<comment type="caution">
    <text evidence="1">The sequence shown here is derived from an EMBL/GenBank/DDBJ whole genome shotgun (WGS) entry which is preliminary data.</text>
</comment>
<evidence type="ECO:0000313" key="1">
    <source>
        <dbReference type="EMBL" id="KAI5081585.1"/>
    </source>
</evidence>
<name>A0A9D4V815_ADICA</name>
<protein>
    <submittedName>
        <fullName evidence="1">Uncharacterized protein</fullName>
    </submittedName>
</protein>
<dbReference type="EMBL" id="JABFUD020000003">
    <property type="protein sequence ID" value="KAI5081585.1"/>
    <property type="molecule type" value="Genomic_DNA"/>
</dbReference>
<dbReference type="Proteomes" id="UP000886520">
    <property type="component" value="Chromosome 2"/>
</dbReference>
<reference evidence="1" key="1">
    <citation type="submission" date="2021-01" db="EMBL/GenBank/DDBJ databases">
        <title>Adiantum capillus-veneris genome.</title>
        <authorList>
            <person name="Fang Y."/>
            <person name="Liao Q."/>
        </authorList>
    </citation>
    <scope>NUCLEOTIDE SEQUENCE</scope>
    <source>
        <strain evidence="1">H3</strain>
        <tissue evidence="1">Leaf</tissue>
    </source>
</reference>
<evidence type="ECO:0000313" key="2">
    <source>
        <dbReference type="Proteomes" id="UP000886520"/>
    </source>
</evidence>
<proteinExistence type="predicted"/>
<dbReference type="AlphaFoldDB" id="A0A9D4V815"/>
<accession>A0A9D4V815</accession>
<keyword evidence="2" id="KW-1185">Reference proteome</keyword>
<organism evidence="1 2">
    <name type="scientific">Adiantum capillus-veneris</name>
    <name type="common">Maidenhair fern</name>
    <dbReference type="NCBI Taxonomy" id="13818"/>
    <lineage>
        <taxon>Eukaryota</taxon>
        <taxon>Viridiplantae</taxon>
        <taxon>Streptophyta</taxon>
        <taxon>Embryophyta</taxon>
        <taxon>Tracheophyta</taxon>
        <taxon>Polypodiopsida</taxon>
        <taxon>Polypodiidae</taxon>
        <taxon>Polypodiales</taxon>
        <taxon>Pteridineae</taxon>
        <taxon>Pteridaceae</taxon>
        <taxon>Vittarioideae</taxon>
        <taxon>Adiantum</taxon>
    </lineage>
</organism>